<dbReference type="RefSeq" id="WP_014678578.1">
    <property type="nucleotide sequence ID" value="NC_017770.1"/>
</dbReference>
<dbReference type="KEGG" id="scn:Solca_0204"/>
<proteinExistence type="predicted"/>
<name>H8KNT9_SOLCM</name>
<dbReference type="Proteomes" id="UP000007590">
    <property type="component" value="Chromosome"/>
</dbReference>
<protein>
    <submittedName>
        <fullName evidence="1">Uncharacterized protein</fullName>
    </submittedName>
</protein>
<dbReference type="AlphaFoldDB" id="H8KNT9"/>
<gene>
    <name evidence="1" type="ordered locus">Solca_0204</name>
</gene>
<sequence length="144" mass="16995">MYNLLIEKLRAYLIHNNPELIVRHEEEFSLRAYLEQKVKEVEPLLKKLILEGKPANVIEELCLEEMTSELRPSKFHYIRRILKKSFKEEFFSMKESGTLTYQTIQLVGLCDKHFNATNFTGATQNDPKLKEQVLKTIEEHLKKS</sequence>
<evidence type="ECO:0000313" key="2">
    <source>
        <dbReference type="Proteomes" id="UP000007590"/>
    </source>
</evidence>
<keyword evidence="2" id="KW-1185">Reference proteome</keyword>
<dbReference type="STRING" id="929556.Solca_0204"/>
<dbReference type="eggNOG" id="ENOG5032RM8">
    <property type="taxonomic scope" value="Bacteria"/>
</dbReference>
<dbReference type="HOGENOM" id="CLU_124414_0_0_10"/>
<reference evidence="1" key="1">
    <citation type="submission" date="2012-02" db="EMBL/GenBank/DDBJ databases">
        <title>The complete genome of Solitalea canadensis DSM 3403.</title>
        <authorList>
            <consortium name="US DOE Joint Genome Institute (JGI-PGF)"/>
            <person name="Lucas S."/>
            <person name="Copeland A."/>
            <person name="Lapidus A."/>
            <person name="Glavina del Rio T."/>
            <person name="Dalin E."/>
            <person name="Tice H."/>
            <person name="Bruce D."/>
            <person name="Goodwin L."/>
            <person name="Pitluck S."/>
            <person name="Peters L."/>
            <person name="Ovchinnikova G."/>
            <person name="Lu M."/>
            <person name="Kyrpides N."/>
            <person name="Mavromatis K."/>
            <person name="Ivanova N."/>
            <person name="Brettin T."/>
            <person name="Detter J.C."/>
            <person name="Han C."/>
            <person name="Larimer F."/>
            <person name="Land M."/>
            <person name="Hauser L."/>
            <person name="Markowitz V."/>
            <person name="Cheng J.-F."/>
            <person name="Hugenholtz P."/>
            <person name="Woyke T."/>
            <person name="Wu D."/>
            <person name="Spring S."/>
            <person name="Schroeder M."/>
            <person name="Kopitz M."/>
            <person name="Brambilla E."/>
            <person name="Klenk H.-P."/>
            <person name="Eisen J.A."/>
        </authorList>
    </citation>
    <scope>NUCLEOTIDE SEQUENCE</scope>
    <source>
        <strain evidence="1">DSM 3403</strain>
    </source>
</reference>
<accession>H8KNT9</accession>
<evidence type="ECO:0000313" key="1">
    <source>
        <dbReference type="EMBL" id="AFD05350.1"/>
    </source>
</evidence>
<organism evidence="1 2">
    <name type="scientific">Solitalea canadensis (strain ATCC 29591 / DSM 3403 / JCM 21819 / LMG 8368 / NBRC 15130 / NCIMB 12057 / USAM 9D)</name>
    <name type="common">Flexibacter canadensis</name>
    <dbReference type="NCBI Taxonomy" id="929556"/>
    <lineage>
        <taxon>Bacteria</taxon>
        <taxon>Pseudomonadati</taxon>
        <taxon>Bacteroidota</taxon>
        <taxon>Sphingobacteriia</taxon>
        <taxon>Sphingobacteriales</taxon>
        <taxon>Sphingobacteriaceae</taxon>
        <taxon>Solitalea</taxon>
    </lineage>
</organism>
<dbReference type="EMBL" id="CP003349">
    <property type="protein sequence ID" value="AFD05350.1"/>
    <property type="molecule type" value="Genomic_DNA"/>
</dbReference>
<dbReference type="OrthoDB" id="660922at2"/>